<name>D6WBE0_TRICA</name>
<dbReference type="Proteomes" id="UP000007266">
    <property type="component" value="Linkage group 2"/>
</dbReference>
<dbReference type="EMBL" id="KQ971312">
    <property type="protein sequence ID" value="EEZ99413.2"/>
    <property type="molecule type" value="Genomic_DNA"/>
</dbReference>
<evidence type="ECO:0000256" key="5">
    <source>
        <dbReference type="ARBA" id="ARBA00022725"/>
    </source>
</evidence>
<reference evidence="11 12" key="1">
    <citation type="journal article" date="2008" name="Nature">
        <title>The genome of the model beetle and pest Tribolium castaneum.</title>
        <authorList>
            <consortium name="Tribolium Genome Sequencing Consortium"/>
            <person name="Richards S."/>
            <person name="Gibbs R.A."/>
            <person name="Weinstock G.M."/>
            <person name="Brown S.J."/>
            <person name="Denell R."/>
            <person name="Beeman R.W."/>
            <person name="Gibbs R."/>
            <person name="Beeman R.W."/>
            <person name="Brown S.J."/>
            <person name="Bucher G."/>
            <person name="Friedrich M."/>
            <person name="Grimmelikhuijzen C.J."/>
            <person name="Klingler M."/>
            <person name="Lorenzen M."/>
            <person name="Richards S."/>
            <person name="Roth S."/>
            <person name="Schroder R."/>
            <person name="Tautz D."/>
            <person name="Zdobnov E.M."/>
            <person name="Muzny D."/>
            <person name="Gibbs R.A."/>
            <person name="Weinstock G.M."/>
            <person name="Attaway T."/>
            <person name="Bell S."/>
            <person name="Buhay C.J."/>
            <person name="Chandrabose M.N."/>
            <person name="Chavez D."/>
            <person name="Clerk-Blankenburg K.P."/>
            <person name="Cree A."/>
            <person name="Dao M."/>
            <person name="Davis C."/>
            <person name="Chacko J."/>
            <person name="Dinh H."/>
            <person name="Dugan-Rocha S."/>
            <person name="Fowler G."/>
            <person name="Garner T.T."/>
            <person name="Garnes J."/>
            <person name="Gnirke A."/>
            <person name="Hawes A."/>
            <person name="Hernandez J."/>
            <person name="Hines S."/>
            <person name="Holder M."/>
            <person name="Hume J."/>
            <person name="Jhangiani S.N."/>
            <person name="Joshi V."/>
            <person name="Khan Z.M."/>
            <person name="Jackson L."/>
            <person name="Kovar C."/>
            <person name="Kowis A."/>
            <person name="Lee S."/>
            <person name="Lewis L.R."/>
            <person name="Margolis J."/>
            <person name="Morgan M."/>
            <person name="Nazareth L.V."/>
            <person name="Nguyen N."/>
            <person name="Okwuonu G."/>
            <person name="Parker D."/>
            <person name="Richards S."/>
            <person name="Ruiz S.J."/>
            <person name="Santibanez J."/>
            <person name="Savard J."/>
            <person name="Scherer S.E."/>
            <person name="Schneider B."/>
            <person name="Sodergren E."/>
            <person name="Tautz D."/>
            <person name="Vattahil S."/>
            <person name="Villasana D."/>
            <person name="White C.S."/>
            <person name="Wright R."/>
            <person name="Park Y."/>
            <person name="Beeman R.W."/>
            <person name="Lord J."/>
            <person name="Oppert B."/>
            <person name="Lorenzen M."/>
            <person name="Brown S."/>
            <person name="Wang L."/>
            <person name="Savard J."/>
            <person name="Tautz D."/>
            <person name="Richards S."/>
            <person name="Weinstock G."/>
            <person name="Gibbs R.A."/>
            <person name="Liu Y."/>
            <person name="Worley K."/>
            <person name="Weinstock G."/>
            <person name="Elsik C.G."/>
            <person name="Reese J.T."/>
            <person name="Elhaik E."/>
            <person name="Landan G."/>
            <person name="Graur D."/>
            <person name="Arensburger P."/>
            <person name="Atkinson P."/>
            <person name="Beeman R.W."/>
            <person name="Beidler J."/>
            <person name="Brown S.J."/>
            <person name="Demuth J.P."/>
            <person name="Drury D.W."/>
            <person name="Du Y.Z."/>
            <person name="Fujiwara H."/>
            <person name="Lorenzen M."/>
            <person name="Maselli V."/>
            <person name="Osanai M."/>
            <person name="Park Y."/>
            <person name="Robertson H.M."/>
            <person name="Tu Z."/>
            <person name="Wang J.J."/>
            <person name="Wang S."/>
            <person name="Richards S."/>
            <person name="Song H."/>
            <person name="Zhang L."/>
            <person name="Sodergren E."/>
            <person name="Werner D."/>
            <person name="Stanke M."/>
            <person name="Morgenstern B."/>
            <person name="Solovyev V."/>
            <person name="Kosarev P."/>
            <person name="Brown G."/>
            <person name="Chen H.C."/>
            <person name="Ermolaeva O."/>
            <person name="Hlavina W."/>
            <person name="Kapustin Y."/>
            <person name="Kiryutin B."/>
            <person name="Kitts P."/>
            <person name="Maglott D."/>
            <person name="Pruitt K."/>
            <person name="Sapojnikov V."/>
            <person name="Souvorov A."/>
            <person name="Mackey A.J."/>
            <person name="Waterhouse R.M."/>
            <person name="Wyder S."/>
            <person name="Zdobnov E.M."/>
            <person name="Zdobnov E.M."/>
            <person name="Wyder S."/>
            <person name="Kriventseva E.V."/>
            <person name="Kadowaki T."/>
            <person name="Bork P."/>
            <person name="Aranda M."/>
            <person name="Bao R."/>
            <person name="Beermann A."/>
            <person name="Berns N."/>
            <person name="Bolognesi R."/>
            <person name="Bonneton F."/>
            <person name="Bopp D."/>
            <person name="Brown S.J."/>
            <person name="Bucher G."/>
            <person name="Butts T."/>
            <person name="Chaumot A."/>
            <person name="Denell R.E."/>
            <person name="Ferrier D.E."/>
            <person name="Friedrich M."/>
            <person name="Gordon C.M."/>
            <person name="Jindra M."/>
            <person name="Klingler M."/>
            <person name="Lan Q."/>
            <person name="Lattorff H.M."/>
            <person name="Laudet V."/>
            <person name="von Levetsow C."/>
            <person name="Liu Z."/>
            <person name="Lutz R."/>
            <person name="Lynch J.A."/>
            <person name="da Fonseca R.N."/>
            <person name="Posnien N."/>
            <person name="Reuter R."/>
            <person name="Roth S."/>
            <person name="Savard J."/>
            <person name="Schinko J.B."/>
            <person name="Schmitt C."/>
            <person name="Schoppmeier M."/>
            <person name="Schroder R."/>
            <person name="Shippy T.D."/>
            <person name="Simonnet F."/>
            <person name="Marques-Souza H."/>
            <person name="Tautz D."/>
            <person name="Tomoyasu Y."/>
            <person name="Trauner J."/>
            <person name="Van der Zee M."/>
            <person name="Vervoort M."/>
            <person name="Wittkopp N."/>
            <person name="Wimmer E.A."/>
            <person name="Yang X."/>
            <person name="Jones A.K."/>
            <person name="Sattelle D.B."/>
            <person name="Ebert P.R."/>
            <person name="Nelson D."/>
            <person name="Scott J.G."/>
            <person name="Beeman R.W."/>
            <person name="Muthukrishnan S."/>
            <person name="Kramer K.J."/>
            <person name="Arakane Y."/>
            <person name="Beeman R.W."/>
            <person name="Zhu Q."/>
            <person name="Hogenkamp D."/>
            <person name="Dixit R."/>
            <person name="Oppert B."/>
            <person name="Jiang H."/>
            <person name="Zou Z."/>
            <person name="Marshall J."/>
            <person name="Elpidina E."/>
            <person name="Vinokurov K."/>
            <person name="Oppert C."/>
            <person name="Zou Z."/>
            <person name="Evans J."/>
            <person name="Lu Z."/>
            <person name="Zhao P."/>
            <person name="Sumathipala N."/>
            <person name="Altincicek B."/>
            <person name="Vilcinskas A."/>
            <person name="Williams M."/>
            <person name="Hultmark D."/>
            <person name="Hetru C."/>
            <person name="Jiang H."/>
            <person name="Grimmelikhuijzen C.J."/>
            <person name="Hauser F."/>
            <person name="Cazzamali G."/>
            <person name="Williamson M."/>
            <person name="Park Y."/>
            <person name="Li B."/>
            <person name="Tanaka Y."/>
            <person name="Predel R."/>
            <person name="Neupert S."/>
            <person name="Schachtner J."/>
            <person name="Verleyen P."/>
            <person name="Raible F."/>
            <person name="Bork P."/>
            <person name="Friedrich M."/>
            <person name="Walden K.K."/>
            <person name="Robertson H.M."/>
            <person name="Angeli S."/>
            <person name="Foret S."/>
            <person name="Bucher G."/>
            <person name="Schuetz S."/>
            <person name="Maleszka R."/>
            <person name="Wimmer E.A."/>
            <person name="Beeman R.W."/>
            <person name="Lorenzen M."/>
            <person name="Tomoyasu Y."/>
            <person name="Miller S.C."/>
            <person name="Grossmann D."/>
            <person name="Bucher G."/>
        </authorList>
    </citation>
    <scope>NUCLEOTIDE SEQUENCE [LARGE SCALE GENOMIC DNA]</scope>
    <source>
        <strain evidence="11 12">Georgia GA2</strain>
    </source>
</reference>
<evidence type="ECO:0000256" key="2">
    <source>
        <dbReference type="ARBA" id="ARBA00022475"/>
    </source>
</evidence>
<evidence type="ECO:0000256" key="4">
    <source>
        <dbReference type="ARBA" id="ARBA00022692"/>
    </source>
</evidence>
<dbReference type="PANTHER" id="PTHR21137:SF35">
    <property type="entry name" value="ODORANT RECEPTOR 19A-RELATED"/>
    <property type="match status" value="1"/>
</dbReference>
<dbReference type="GO" id="GO:0004984">
    <property type="term" value="F:olfactory receptor activity"/>
    <property type="evidence" value="ECO:0000318"/>
    <property type="project" value="GO_Central"/>
</dbReference>
<accession>D6WBE0</accession>
<keyword evidence="6 10" id="KW-1133">Transmembrane helix</keyword>
<keyword evidence="8 11" id="KW-0675">Receptor</keyword>
<organism evidence="11 12">
    <name type="scientific">Tribolium castaneum</name>
    <name type="common">Red flour beetle</name>
    <dbReference type="NCBI Taxonomy" id="7070"/>
    <lineage>
        <taxon>Eukaryota</taxon>
        <taxon>Metazoa</taxon>
        <taxon>Ecdysozoa</taxon>
        <taxon>Arthropoda</taxon>
        <taxon>Hexapoda</taxon>
        <taxon>Insecta</taxon>
        <taxon>Pterygota</taxon>
        <taxon>Neoptera</taxon>
        <taxon>Endopterygota</taxon>
        <taxon>Coleoptera</taxon>
        <taxon>Polyphaga</taxon>
        <taxon>Cucujiformia</taxon>
        <taxon>Tenebrionidae</taxon>
        <taxon>Tenebrionidae incertae sedis</taxon>
        <taxon>Tribolium</taxon>
    </lineage>
</organism>
<keyword evidence="7 10" id="KW-0472">Membrane</keyword>
<reference evidence="11 12" key="2">
    <citation type="journal article" date="2010" name="Nucleic Acids Res.">
        <title>BeetleBase in 2010: revisions to provide comprehensive genomic information for Tribolium castaneum.</title>
        <authorList>
            <person name="Kim H.S."/>
            <person name="Murphy T."/>
            <person name="Xia J."/>
            <person name="Caragea D."/>
            <person name="Park Y."/>
            <person name="Beeman R.W."/>
            <person name="Lorenzen M.D."/>
            <person name="Butcher S."/>
            <person name="Manak J.R."/>
            <person name="Brown S.J."/>
        </authorList>
    </citation>
    <scope>GENOME REANNOTATION</scope>
    <source>
        <strain evidence="11 12">Georgia GA2</strain>
    </source>
</reference>
<dbReference type="GO" id="GO:0007165">
    <property type="term" value="P:signal transduction"/>
    <property type="evidence" value="ECO:0007669"/>
    <property type="project" value="UniProtKB-KW"/>
</dbReference>
<evidence type="ECO:0000256" key="10">
    <source>
        <dbReference type="SAM" id="Phobius"/>
    </source>
</evidence>
<dbReference type="Pfam" id="PF02949">
    <property type="entry name" value="7tm_6"/>
    <property type="match status" value="1"/>
</dbReference>
<dbReference type="GO" id="GO:0005886">
    <property type="term" value="C:plasma membrane"/>
    <property type="evidence" value="ECO:0000318"/>
    <property type="project" value="GO_Central"/>
</dbReference>
<dbReference type="OMA" id="HIMENMR"/>
<dbReference type="AlphaFoldDB" id="D6WBE0"/>
<evidence type="ECO:0000313" key="12">
    <source>
        <dbReference type="Proteomes" id="UP000007266"/>
    </source>
</evidence>
<evidence type="ECO:0000256" key="7">
    <source>
        <dbReference type="ARBA" id="ARBA00023136"/>
    </source>
</evidence>
<dbReference type="PANTHER" id="PTHR21137">
    <property type="entry name" value="ODORANT RECEPTOR"/>
    <property type="match status" value="1"/>
</dbReference>
<gene>
    <name evidence="11" type="primary">AUGUSTUS-3.0.2_30315</name>
    <name evidence="11" type="ORF">TcasGA2_TC030315</name>
</gene>
<evidence type="ECO:0000256" key="9">
    <source>
        <dbReference type="ARBA" id="ARBA00023224"/>
    </source>
</evidence>
<feature type="transmembrane region" description="Helical" evidence="10">
    <location>
        <begin position="206"/>
        <end position="223"/>
    </location>
</feature>
<keyword evidence="5" id="KW-0552">Olfaction</keyword>
<evidence type="ECO:0000256" key="8">
    <source>
        <dbReference type="ARBA" id="ARBA00023170"/>
    </source>
</evidence>
<dbReference type="GO" id="GO:0050911">
    <property type="term" value="P:detection of chemical stimulus involved in sensory perception of smell"/>
    <property type="evidence" value="ECO:0000318"/>
    <property type="project" value="GO_Central"/>
</dbReference>
<comment type="subcellular location">
    <subcellularLocation>
        <location evidence="1">Cell membrane</location>
        <topology evidence="1">Multi-pass membrane protein</topology>
    </subcellularLocation>
</comment>
<feature type="transmembrane region" description="Helical" evidence="10">
    <location>
        <begin position="69"/>
        <end position="90"/>
    </location>
</feature>
<keyword evidence="4 10" id="KW-0812">Transmembrane</keyword>
<keyword evidence="3" id="KW-0716">Sensory transduction</keyword>
<dbReference type="eggNOG" id="ENOG502SVJW">
    <property type="taxonomic scope" value="Eukaryota"/>
</dbReference>
<keyword evidence="2" id="KW-1003">Cell membrane</keyword>
<proteinExistence type="predicted"/>
<dbReference type="HOGENOM" id="CLU_033399_6_0_1"/>
<dbReference type="InterPro" id="IPR004117">
    <property type="entry name" value="7tm6_olfct_rcpt"/>
</dbReference>
<feature type="transmembrane region" description="Helical" evidence="10">
    <location>
        <begin position="110"/>
        <end position="132"/>
    </location>
</feature>
<evidence type="ECO:0000256" key="1">
    <source>
        <dbReference type="ARBA" id="ARBA00004651"/>
    </source>
</evidence>
<keyword evidence="9" id="KW-0807">Transducer</keyword>
<evidence type="ECO:0000256" key="6">
    <source>
        <dbReference type="ARBA" id="ARBA00022989"/>
    </source>
</evidence>
<sequence length="332" mass="38757">MFTDSDKAYETLEIAVGSAEGVLKGIIFRTKFQKITESWQQIQQPEFQPRNEKQKSVLRRYIEVTKTFFKVYFSLVYVGCVTGIVVSSWLRHKDLPTDHWLPFDFRRPFLYPYVYVHVTVGLYLNSFTNCVLDSCFYLSLLHITAQCDVLADTLKNIHDLDKLNGKNVPERENVDEVMNKILTECMKHFKLIQKFTNVITDSFKEILTLQFVPTIAMICISMYKISTLHPSNTQFWFFIFTDIGATTQIFIYCFVGNLVTTTSEKLFYAAFESQWYNASQKFKKNVITVMMAVQQPIIFYGWNVFAINYETFKSIMRTSWSICVALKSTQDL</sequence>
<dbReference type="GO" id="GO:0005549">
    <property type="term" value="F:odorant binding"/>
    <property type="evidence" value="ECO:0007669"/>
    <property type="project" value="InterPro"/>
</dbReference>
<feature type="transmembrane region" description="Helical" evidence="10">
    <location>
        <begin position="235"/>
        <end position="255"/>
    </location>
</feature>
<keyword evidence="12" id="KW-1185">Reference proteome</keyword>
<evidence type="ECO:0000256" key="3">
    <source>
        <dbReference type="ARBA" id="ARBA00022606"/>
    </source>
</evidence>
<protein>
    <submittedName>
        <fullName evidence="11">Odorant receptor 50</fullName>
    </submittedName>
</protein>
<evidence type="ECO:0000313" key="11">
    <source>
        <dbReference type="EMBL" id="EEZ99413.2"/>
    </source>
</evidence>